<evidence type="ECO:0000313" key="4">
    <source>
        <dbReference type="EMBL" id="MCQ1537702.1"/>
    </source>
</evidence>
<dbReference type="AlphaFoldDB" id="A0ABD4TFD3"/>
<comment type="caution">
    <text evidence="4">The sequence shown here is derived from an EMBL/GenBank/DDBJ whole genome shotgun (WGS) entry which is preliminary data.</text>
</comment>
<name>A0ABD4TFD3_9EURY</name>
<evidence type="ECO:0000256" key="1">
    <source>
        <dbReference type="SAM" id="MobiDB-lite"/>
    </source>
</evidence>
<dbReference type="RefSeq" id="WP_255331612.1">
    <property type="nucleotide sequence ID" value="NZ_VOTZ01000002.1"/>
</dbReference>
<feature type="domain" description="PEGA" evidence="3">
    <location>
        <begin position="257"/>
        <end position="320"/>
    </location>
</feature>
<keyword evidence="2" id="KW-0472">Membrane</keyword>
<gene>
    <name evidence="4" type="ORF">FTO68_01675</name>
</gene>
<proteinExistence type="predicted"/>
<feature type="transmembrane region" description="Helical" evidence="2">
    <location>
        <begin position="494"/>
        <end position="513"/>
    </location>
</feature>
<sequence>MQNTRIWIANRTLLLLTLIILTTLFIVAMPVSAVDNETATQTPAPTATQTPAPTATQTPTPTATQTPTPTATQTPAPTATQTLTPTPAPIGPLIPPIGGTVGTIRVTSDPATADVTLDGVHKGITPLDIEVYVTGTPPQSIVISEGGYISKTIAAPHPAAGETKTVHVVLEKIQPTPTPAVDGYFSIDSLPHGATIRIDGVYTGTTPLPDYPITTGTTHRVQVEYPGYESWSGIYSASSGQTTTISASLIPITPTTGVMSICSQPPGADVYVDGSYHGHTPMNVGSLSPGTHTLELRLAGYQPYTESIGIAASQTTTLNPYLTLATPSTGSIAVRSNPSGASIYLDGHYKGVTVLNDYFDIVGVPNGKHTISLRKTGYYDYTTGATVTGGGIKYVTGTMDQMAPSPSPEPDLVTTGTVELTSNPSGAEVYINNLFRGITPVNVPDIASGSNVITLKMQGYSDWIETVQVSARQTTPVSATLTETTPPATEKSGGLPLAAVAAIGLLSVLIIVLKRR</sequence>
<protein>
    <submittedName>
        <fullName evidence="4">PEGA domain-containing protein</fullName>
    </submittedName>
</protein>
<feature type="compositionally biased region" description="Low complexity" evidence="1">
    <location>
        <begin position="39"/>
        <end position="85"/>
    </location>
</feature>
<dbReference type="InterPro" id="IPR013229">
    <property type="entry name" value="PEGA"/>
</dbReference>
<dbReference type="Pfam" id="PF08308">
    <property type="entry name" value="PEGA"/>
    <property type="match status" value="5"/>
</dbReference>
<accession>A0ABD4TFD3</accession>
<feature type="domain" description="PEGA" evidence="3">
    <location>
        <begin position="330"/>
        <end position="390"/>
    </location>
</feature>
<keyword evidence="5" id="KW-1185">Reference proteome</keyword>
<reference evidence="4 5" key="1">
    <citation type="submission" date="2019-08" db="EMBL/GenBank/DDBJ databases">
        <authorList>
            <person name="Chen S.-C."/>
            <person name="Lai M.-C."/>
            <person name="You Y.-T."/>
        </authorList>
    </citation>
    <scope>NUCLEOTIDE SEQUENCE [LARGE SCALE GENOMIC DNA]</scope>
    <source>
        <strain evidence="4 5">P2F9704a</strain>
    </source>
</reference>
<dbReference type="PANTHER" id="PTHR36194:SF1">
    <property type="entry name" value="S-LAYER-LIKE PROTEIN"/>
    <property type="match status" value="1"/>
</dbReference>
<feature type="domain" description="PEGA" evidence="3">
    <location>
        <begin position="102"/>
        <end position="172"/>
    </location>
</feature>
<keyword evidence="2" id="KW-0812">Transmembrane</keyword>
<dbReference type="EMBL" id="VOTZ01000002">
    <property type="protein sequence ID" value="MCQ1537702.1"/>
    <property type="molecule type" value="Genomic_DNA"/>
</dbReference>
<dbReference type="Proteomes" id="UP001524383">
    <property type="component" value="Unassembled WGS sequence"/>
</dbReference>
<feature type="compositionally biased region" description="Pro residues" evidence="1">
    <location>
        <begin position="86"/>
        <end position="95"/>
    </location>
</feature>
<evidence type="ECO:0000259" key="3">
    <source>
        <dbReference type="Pfam" id="PF08308"/>
    </source>
</evidence>
<evidence type="ECO:0000256" key="2">
    <source>
        <dbReference type="SAM" id="Phobius"/>
    </source>
</evidence>
<feature type="domain" description="PEGA" evidence="3">
    <location>
        <begin position="186"/>
        <end position="249"/>
    </location>
</feature>
<keyword evidence="2" id="KW-1133">Transmembrane helix</keyword>
<feature type="region of interest" description="Disordered" evidence="1">
    <location>
        <begin position="39"/>
        <end position="95"/>
    </location>
</feature>
<evidence type="ECO:0000313" key="5">
    <source>
        <dbReference type="Proteomes" id="UP001524383"/>
    </source>
</evidence>
<feature type="domain" description="PEGA" evidence="3">
    <location>
        <begin position="416"/>
        <end position="484"/>
    </location>
</feature>
<organism evidence="4 5">
    <name type="scientific">Methanocalculus taiwanensis</name>
    <dbReference type="NCBI Taxonomy" id="106207"/>
    <lineage>
        <taxon>Archaea</taxon>
        <taxon>Methanobacteriati</taxon>
        <taxon>Methanobacteriota</taxon>
        <taxon>Stenosarchaea group</taxon>
        <taxon>Methanomicrobia</taxon>
        <taxon>Methanomicrobiales</taxon>
        <taxon>Methanocalculaceae</taxon>
        <taxon>Methanocalculus</taxon>
    </lineage>
</organism>
<dbReference type="PANTHER" id="PTHR36194">
    <property type="entry name" value="S-LAYER-LIKE PROTEIN"/>
    <property type="match status" value="1"/>
</dbReference>